<dbReference type="InterPro" id="IPR012349">
    <property type="entry name" value="Split_barrel_FMN-bd"/>
</dbReference>
<evidence type="ECO:0000313" key="5">
    <source>
        <dbReference type="Proteomes" id="UP000562352"/>
    </source>
</evidence>
<keyword evidence="1" id="KW-0560">Oxidoreductase</keyword>
<dbReference type="InterPro" id="IPR011576">
    <property type="entry name" value="Pyridox_Oxase_N"/>
</dbReference>
<dbReference type="Proteomes" id="UP000562352">
    <property type="component" value="Unassembled WGS sequence"/>
</dbReference>
<dbReference type="Pfam" id="PF01243">
    <property type="entry name" value="PNPOx_N"/>
    <property type="match status" value="1"/>
</dbReference>
<accession>A0A841CXR1</accession>
<dbReference type="SUPFAM" id="SSF50475">
    <property type="entry name" value="FMN-binding split barrel"/>
    <property type="match status" value="1"/>
</dbReference>
<dbReference type="GO" id="GO:0005829">
    <property type="term" value="C:cytosol"/>
    <property type="evidence" value="ECO:0007669"/>
    <property type="project" value="TreeGrafter"/>
</dbReference>
<dbReference type="GO" id="GO:0016627">
    <property type="term" value="F:oxidoreductase activity, acting on the CH-CH group of donors"/>
    <property type="evidence" value="ECO:0007669"/>
    <property type="project" value="TreeGrafter"/>
</dbReference>
<feature type="domain" description="Pyridoxamine 5'-phosphate oxidase N-terminal" evidence="3">
    <location>
        <begin position="8"/>
        <end position="113"/>
    </location>
</feature>
<proteinExistence type="predicted"/>
<dbReference type="InterPro" id="IPR052019">
    <property type="entry name" value="F420H2_bilvrd_red/Heme_oxyg"/>
</dbReference>
<dbReference type="EMBL" id="JACHJJ010000002">
    <property type="protein sequence ID" value="MBB5961593.1"/>
    <property type="molecule type" value="Genomic_DNA"/>
</dbReference>
<dbReference type="InterPro" id="IPR024031">
    <property type="entry name" value="MSMEG_5819/OxyR"/>
</dbReference>
<name>A0A841CXR1_PLAVE</name>
<dbReference type="Gene3D" id="2.30.110.10">
    <property type="entry name" value="Electron Transport, Fmn-binding Protein, Chain A"/>
    <property type="match status" value="1"/>
</dbReference>
<dbReference type="AlphaFoldDB" id="A0A841CXR1"/>
<dbReference type="PANTHER" id="PTHR35176:SF6">
    <property type="entry name" value="HEME OXYGENASE HI_0854-RELATED"/>
    <property type="match status" value="1"/>
</dbReference>
<keyword evidence="5" id="KW-1185">Reference proteome</keyword>
<evidence type="ECO:0000259" key="3">
    <source>
        <dbReference type="Pfam" id="PF01243"/>
    </source>
</evidence>
<sequence>MTTTQVFTEAELDYLAGQRLGRLATAAPGGALQNSPTGFRYNPATGTIDIYGRALGATKKFRNVRAAGRVAFVVDDLASTDPWRVRGVEIRGTAEAVEDHDPPAPYLSREVIRIHPERIISWGVDPEHDGMRGRDVRPRTSGTAQDDRVEMGT</sequence>
<protein>
    <submittedName>
        <fullName evidence="4">Pyridoxamine 5'-phosphate oxidase family protein</fullName>
    </submittedName>
</protein>
<organism evidence="4 5">
    <name type="scientific">Planomonospora venezuelensis</name>
    <dbReference type="NCBI Taxonomy" id="1999"/>
    <lineage>
        <taxon>Bacteria</taxon>
        <taxon>Bacillati</taxon>
        <taxon>Actinomycetota</taxon>
        <taxon>Actinomycetes</taxon>
        <taxon>Streptosporangiales</taxon>
        <taxon>Streptosporangiaceae</taxon>
        <taxon>Planomonospora</taxon>
    </lineage>
</organism>
<dbReference type="PANTHER" id="PTHR35176">
    <property type="entry name" value="HEME OXYGENASE HI_0854-RELATED"/>
    <property type="match status" value="1"/>
</dbReference>
<evidence type="ECO:0000256" key="2">
    <source>
        <dbReference type="SAM" id="MobiDB-lite"/>
    </source>
</evidence>
<comment type="caution">
    <text evidence="4">The sequence shown here is derived from an EMBL/GenBank/DDBJ whole genome shotgun (WGS) entry which is preliminary data.</text>
</comment>
<reference evidence="4 5" key="1">
    <citation type="submission" date="2020-08" db="EMBL/GenBank/DDBJ databases">
        <title>Genomic Encyclopedia of Type Strains, Phase III (KMG-III): the genomes of soil and plant-associated and newly described type strains.</title>
        <authorList>
            <person name="Whitman W."/>
        </authorList>
    </citation>
    <scope>NUCLEOTIDE SEQUENCE [LARGE SCALE GENOMIC DNA]</scope>
    <source>
        <strain evidence="4 5">CECT 3303</strain>
    </source>
</reference>
<dbReference type="RefSeq" id="WP_184938578.1">
    <property type="nucleotide sequence ID" value="NZ_BAAAWZ010000001.1"/>
</dbReference>
<dbReference type="GO" id="GO:0070967">
    <property type="term" value="F:coenzyme F420 binding"/>
    <property type="evidence" value="ECO:0007669"/>
    <property type="project" value="TreeGrafter"/>
</dbReference>
<gene>
    <name evidence="4" type="ORF">FHS22_000850</name>
</gene>
<feature type="region of interest" description="Disordered" evidence="2">
    <location>
        <begin position="124"/>
        <end position="153"/>
    </location>
</feature>
<evidence type="ECO:0000256" key="1">
    <source>
        <dbReference type="ARBA" id="ARBA00023002"/>
    </source>
</evidence>
<evidence type="ECO:0000313" key="4">
    <source>
        <dbReference type="EMBL" id="MBB5961593.1"/>
    </source>
</evidence>
<feature type="compositionally biased region" description="Basic and acidic residues" evidence="2">
    <location>
        <begin position="125"/>
        <end position="138"/>
    </location>
</feature>
<dbReference type="NCBIfam" id="TIGR04023">
    <property type="entry name" value="PPOX_MSMEG_5819"/>
    <property type="match status" value="1"/>
</dbReference>